<proteinExistence type="predicted"/>
<dbReference type="OrthoDB" id="8396039at2"/>
<evidence type="ECO:0000259" key="1">
    <source>
        <dbReference type="Pfam" id="PF00535"/>
    </source>
</evidence>
<reference evidence="2 3" key="1">
    <citation type="submission" date="2019-07" db="EMBL/GenBank/DDBJ databases">
        <title>Whole genome shotgun sequence of Rhizobium naphthalenivorans NBRC 107585.</title>
        <authorList>
            <person name="Hosoyama A."/>
            <person name="Uohara A."/>
            <person name="Ohji S."/>
            <person name="Ichikawa N."/>
        </authorList>
    </citation>
    <scope>NUCLEOTIDE SEQUENCE [LARGE SCALE GENOMIC DNA]</scope>
    <source>
        <strain evidence="2 3">NBRC 107585</strain>
    </source>
</reference>
<sequence length="340" mass="37314">MPELSICMPSNRNLAEARAAIDSALAYCEARDALLIISDNSGDAEKRAYLEGLSPRLTLIDAGNATLSENLRLALNAATTAFIMPMGDDDEIRAVEGMPAFDLASLPYDYVGVLPVSIPFSVARGDMEAKAFALTAEDPGERIAQYSSGAKGNNSLYYSIFRRDVFNSMMHDFLEYHPTKGLYCDWAIIVTMICYGKMAHDPGTVFRYNMSNWDSAQKTGQSNADLYRSAGLPADAAKFHGLLLYLDVFVLVMRSGSPVPPAERQRLARIVNNRLLASFITGVANAPQDYDGTLRHLATMAVDENDSFVAFQIALMMIDRLQPGLKDRYVAFFKAVMAPA</sequence>
<dbReference type="EMBL" id="BJZP01000001">
    <property type="protein sequence ID" value="GEO83383.1"/>
    <property type="molecule type" value="Genomic_DNA"/>
</dbReference>
<dbReference type="AlphaFoldDB" id="A0A512HD55"/>
<protein>
    <recommendedName>
        <fullName evidence="1">Glycosyltransferase 2-like domain-containing protein</fullName>
    </recommendedName>
</protein>
<dbReference type="SUPFAM" id="SSF53448">
    <property type="entry name" value="Nucleotide-diphospho-sugar transferases"/>
    <property type="match status" value="1"/>
</dbReference>
<dbReference type="Gene3D" id="3.90.550.10">
    <property type="entry name" value="Spore Coat Polysaccharide Biosynthesis Protein SpsA, Chain A"/>
    <property type="match status" value="1"/>
</dbReference>
<organism evidence="2 3">
    <name type="scientific">Ciceribacter naphthalenivorans</name>
    <dbReference type="NCBI Taxonomy" id="1118451"/>
    <lineage>
        <taxon>Bacteria</taxon>
        <taxon>Pseudomonadati</taxon>
        <taxon>Pseudomonadota</taxon>
        <taxon>Alphaproteobacteria</taxon>
        <taxon>Hyphomicrobiales</taxon>
        <taxon>Rhizobiaceae</taxon>
        <taxon>Ciceribacter</taxon>
    </lineage>
</organism>
<dbReference type="Pfam" id="PF00535">
    <property type="entry name" value="Glycos_transf_2"/>
    <property type="match status" value="1"/>
</dbReference>
<accession>A0A512HD55</accession>
<dbReference type="InterPro" id="IPR001173">
    <property type="entry name" value="Glyco_trans_2-like"/>
</dbReference>
<name>A0A512HD55_9HYPH</name>
<comment type="caution">
    <text evidence="2">The sequence shown here is derived from an EMBL/GenBank/DDBJ whole genome shotgun (WGS) entry which is preliminary data.</text>
</comment>
<dbReference type="InterPro" id="IPR029044">
    <property type="entry name" value="Nucleotide-diphossugar_trans"/>
</dbReference>
<evidence type="ECO:0000313" key="2">
    <source>
        <dbReference type="EMBL" id="GEO83383.1"/>
    </source>
</evidence>
<feature type="domain" description="Glycosyltransferase 2-like" evidence="1">
    <location>
        <begin position="5"/>
        <end position="93"/>
    </location>
</feature>
<gene>
    <name evidence="2" type="ORF">RNA01_03150</name>
</gene>
<dbReference type="Proteomes" id="UP000321717">
    <property type="component" value="Unassembled WGS sequence"/>
</dbReference>
<keyword evidence="3" id="KW-1185">Reference proteome</keyword>
<evidence type="ECO:0000313" key="3">
    <source>
        <dbReference type="Proteomes" id="UP000321717"/>
    </source>
</evidence>
<dbReference type="RefSeq" id="WP_147178178.1">
    <property type="nucleotide sequence ID" value="NZ_BJZP01000001.1"/>
</dbReference>